<proteinExistence type="predicted"/>
<reference evidence="2" key="1">
    <citation type="submission" date="2023-03" db="EMBL/GenBank/DDBJ databases">
        <title>Massive genome expansion in bonnet fungi (Mycena s.s.) driven by repeated elements and novel gene families across ecological guilds.</title>
        <authorList>
            <consortium name="Lawrence Berkeley National Laboratory"/>
            <person name="Harder C.B."/>
            <person name="Miyauchi S."/>
            <person name="Viragh M."/>
            <person name="Kuo A."/>
            <person name="Thoen E."/>
            <person name="Andreopoulos B."/>
            <person name="Lu D."/>
            <person name="Skrede I."/>
            <person name="Drula E."/>
            <person name="Henrissat B."/>
            <person name="Morin E."/>
            <person name="Kohler A."/>
            <person name="Barry K."/>
            <person name="LaButti K."/>
            <person name="Morin E."/>
            <person name="Salamov A."/>
            <person name="Lipzen A."/>
            <person name="Mereny Z."/>
            <person name="Hegedus B."/>
            <person name="Baldrian P."/>
            <person name="Stursova M."/>
            <person name="Weitz H."/>
            <person name="Taylor A."/>
            <person name="Grigoriev I.V."/>
            <person name="Nagy L.G."/>
            <person name="Martin F."/>
            <person name="Kauserud H."/>
        </authorList>
    </citation>
    <scope>NUCLEOTIDE SEQUENCE</scope>
    <source>
        <strain evidence="2">CBHHK182m</strain>
    </source>
</reference>
<accession>A0AAD7MWF2</accession>
<evidence type="ECO:0000313" key="3">
    <source>
        <dbReference type="Proteomes" id="UP001215598"/>
    </source>
</evidence>
<dbReference type="EMBL" id="JARKIB010000137">
    <property type="protein sequence ID" value="KAJ7733631.1"/>
    <property type="molecule type" value="Genomic_DNA"/>
</dbReference>
<dbReference type="Proteomes" id="UP001215598">
    <property type="component" value="Unassembled WGS sequence"/>
</dbReference>
<feature type="region of interest" description="Disordered" evidence="1">
    <location>
        <begin position="60"/>
        <end position="81"/>
    </location>
</feature>
<dbReference type="AlphaFoldDB" id="A0AAD7MWF2"/>
<evidence type="ECO:0000256" key="1">
    <source>
        <dbReference type="SAM" id="MobiDB-lite"/>
    </source>
</evidence>
<comment type="caution">
    <text evidence="2">The sequence shown here is derived from an EMBL/GenBank/DDBJ whole genome shotgun (WGS) entry which is preliminary data.</text>
</comment>
<name>A0AAD7MWF2_9AGAR</name>
<keyword evidence="3" id="KW-1185">Reference proteome</keyword>
<evidence type="ECO:0000313" key="2">
    <source>
        <dbReference type="EMBL" id="KAJ7733631.1"/>
    </source>
</evidence>
<protein>
    <submittedName>
        <fullName evidence="2">Uncharacterized protein</fullName>
    </submittedName>
</protein>
<sequence length="215" mass="24048">MPANPAAGTRSSWNVICAKRRNGQGLTQSKFQTGDWIYCTYGYSFAFEFAFGGGRTNERTNEHLGGKQARQGRKDLSGGGTTEGKLRVITYLSRSKVNDGTKTIHYNWVPTWSLDPNGEGWRGQPLLVTLKPVLKFNDGFGVRNSPPDSLGRRRSNRSKCKIRSVPHSTWEPTDVPPAVLFRTGARMNPKDNDCGQRIALWRNISSWMRSTESGH</sequence>
<organism evidence="2 3">
    <name type="scientific">Mycena metata</name>
    <dbReference type="NCBI Taxonomy" id="1033252"/>
    <lineage>
        <taxon>Eukaryota</taxon>
        <taxon>Fungi</taxon>
        <taxon>Dikarya</taxon>
        <taxon>Basidiomycota</taxon>
        <taxon>Agaricomycotina</taxon>
        <taxon>Agaricomycetes</taxon>
        <taxon>Agaricomycetidae</taxon>
        <taxon>Agaricales</taxon>
        <taxon>Marasmiineae</taxon>
        <taxon>Mycenaceae</taxon>
        <taxon>Mycena</taxon>
    </lineage>
</organism>
<gene>
    <name evidence="2" type="ORF">B0H16DRAFT_1467972</name>
</gene>